<accession>F6G1H5</accession>
<organism evidence="1 2">
    <name type="scientific">Ralstonia solanacearum (strain Po82)</name>
    <dbReference type="NCBI Taxonomy" id="1031711"/>
    <lineage>
        <taxon>Bacteria</taxon>
        <taxon>Pseudomonadati</taxon>
        <taxon>Pseudomonadota</taxon>
        <taxon>Betaproteobacteria</taxon>
        <taxon>Burkholderiales</taxon>
        <taxon>Burkholderiaceae</taxon>
        <taxon>Ralstonia</taxon>
        <taxon>Ralstonia solanacearum species complex</taxon>
    </lineage>
</organism>
<dbReference type="AlphaFoldDB" id="F6G1H5"/>
<sequence length="57" mass="6720">MRRTAQRQQQPWFGSWSCRAAGMRRGGRIGSTTGWHNRRVRAGKRKTHIMAWNARRP</sequence>
<reference evidence="1 2" key="1">
    <citation type="journal article" date="2011" name="J. Bacteriol.">
        <title>Complete genome sequence of the plant pathogen Ralstonia solanacearum strain Po82.</title>
        <authorList>
            <person name="Xu J."/>
            <person name="Zheng H.J."/>
            <person name="Liu L."/>
            <person name="Pan Z.C."/>
            <person name="Prior P."/>
            <person name="Tang B."/>
            <person name="Xu J.S."/>
            <person name="Zhang H."/>
            <person name="Tian Q."/>
            <person name="Zhang L.Q."/>
            <person name="Feng J."/>
        </authorList>
    </citation>
    <scope>NUCLEOTIDE SEQUENCE [LARGE SCALE GENOMIC DNA]</scope>
    <source>
        <strain evidence="1 2">Po82</strain>
    </source>
</reference>
<evidence type="ECO:0000313" key="2">
    <source>
        <dbReference type="Proteomes" id="UP000007953"/>
    </source>
</evidence>
<evidence type="ECO:0000313" key="1">
    <source>
        <dbReference type="EMBL" id="AEG69046.1"/>
    </source>
</evidence>
<proteinExistence type="predicted"/>
<dbReference type="Proteomes" id="UP000007953">
    <property type="component" value="Chromosome"/>
</dbReference>
<dbReference type="EMBL" id="CP002819">
    <property type="protein sequence ID" value="AEG69046.1"/>
    <property type="molecule type" value="Genomic_DNA"/>
</dbReference>
<name>F6G1H5_RALS8</name>
<gene>
    <name evidence="1" type="ordered locus">RSPO_c01746</name>
</gene>
<dbReference type="PATRIC" id="fig|1031711.3.peg.1697"/>
<dbReference type="KEGG" id="rsn:RSPO_c01746"/>
<protein>
    <submittedName>
        <fullName evidence="1">Uncharacterized protein</fullName>
    </submittedName>
</protein>
<dbReference type="HOGENOM" id="CLU_2993492_0_0_4"/>